<dbReference type="GO" id="GO:0004521">
    <property type="term" value="F:RNA endonuclease activity"/>
    <property type="evidence" value="ECO:0007669"/>
    <property type="project" value="TreeGrafter"/>
</dbReference>
<accession>A0A916DXE8</accession>
<name>A0A916DXE8_9BACT</name>
<protein>
    <submittedName>
        <fullName evidence="1">Type II toxin-antitoxin system PemK/MazF family toxin</fullName>
    </submittedName>
</protein>
<dbReference type="PANTHER" id="PTHR33988">
    <property type="entry name" value="ENDORIBONUCLEASE MAZF-RELATED"/>
    <property type="match status" value="1"/>
</dbReference>
<keyword evidence="1" id="KW-0614">Plasmid</keyword>
<keyword evidence="2" id="KW-1185">Reference proteome</keyword>
<gene>
    <name evidence="1" type="ORF">AsAng_0064690</name>
</gene>
<dbReference type="SUPFAM" id="SSF50118">
    <property type="entry name" value="Cell growth inhibitor/plasmid maintenance toxic component"/>
    <property type="match status" value="1"/>
</dbReference>
<sequence length="114" mass="12572">MVEIDTKVPKRGNIIWLDFNPTKGHEQSGKRPALVLSHQVYNRTGLVVVCPITTKSKGYNTEVLLGENDPVKGVILTNQIHTKDWMVRGIDIVGSVNNDVLAQVMIRVGVLLGI</sequence>
<dbReference type="GO" id="GO:0016075">
    <property type="term" value="P:rRNA catabolic process"/>
    <property type="evidence" value="ECO:0007669"/>
    <property type="project" value="TreeGrafter"/>
</dbReference>
<dbReference type="GO" id="GO:0003677">
    <property type="term" value="F:DNA binding"/>
    <property type="evidence" value="ECO:0007669"/>
    <property type="project" value="InterPro"/>
</dbReference>
<dbReference type="GO" id="GO:0006402">
    <property type="term" value="P:mRNA catabolic process"/>
    <property type="evidence" value="ECO:0007669"/>
    <property type="project" value="TreeGrafter"/>
</dbReference>
<dbReference type="PANTHER" id="PTHR33988:SF3">
    <property type="entry name" value="ENDORIBONUCLEASE TOXIN CHPB-RELATED"/>
    <property type="match status" value="1"/>
</dbReference>
<organism evidence="1 2">
    <name type="scientific">Aureispira anguillae</name>
    <dbReference type="NCBI Taxonomy" id="2864201"/>
    <lineage>
        <taxon>Bacteria</taxon>
        <taxon>Pseudomonadati</taxon>
        <taxon>Bacteroidota</taxon>
        <taxon>Saprospiria</taxon>
        <taxon>Saprospirales</taxon>
        <taxon>Saprospiraceae</taxon>
        <taxon>Aureispira</taxon>
    </lineage>
</organism>
<dbReference type="Proteomes" id="UP001060919">
    <property type="component" value="Plasmid pAUEb"/>
</dbReference>
<dbReference type="AlphaFoldDB" id="A0A916DXE8"/>
<dbReference type="Pfam" id="PF02452">
    <property type="entry name" value="PemK_toxin"/>
    <property type="match status" value="1"/>
</dbReference>
<geneLocation type="plasmid" evidence="1 2">
    <name>pAUEb</name>
</geneLocation>
<evidence type="ECO:0000313" key="2">
    <source>
        <dbReference type="Proteomes" id="UP001060919"/>
    </source>
</evidence>
<dbReference type="Gene3D" id="2.30.30.110">
    <property type="match status" value="1"/>
</dbReference>
<dbReference type="EMBL" id="AP026869">
    <property type="protein sequence ID" value="BDS15685.1"/>
    <property type="molecule type" value="Genomic_DNA"/>
</dbReference>
<proteinExistence type="predicted"/>
<dbReference type="InterPro" id="IPR011067">
    <property type="entry name" value="Plasmid_toxin/cell-grow_inhib"/>
</dbReference>
<reference evidence="1" key="1">
    <citation type="submission" date="2022-09" db="EMBL/GenBank/DDBJ databases">
        <title>Aureispira anguillicida sp. nov., isolated from Leptocephalus of Japanese eel Anguilla japonica.</title>
        <authorList>
            <person name="Yuasa K."/>
            <person name="Mekata T."/>
            <person name="Ikunari K."/>
        </authorList>
    </citation>
    <scope>NUCLEOTIDE SEQUENCE</scope>
    <source>
        <strain evidence="1">EL160426</strain>
        <plasmid evidence="1">pAUEb</plasmid>
    </source>
</reference>
<dbReference type="KEGG" id="aup:AsAng_0064690"/>
<dbReference type="InterPro" id="IPR003477">
    <property type="entry name" value="PemK-like"/>
</dbReference>
<dbReference type="RefSeq" id="WP_264793722.1">
    <property type="nucleotide sequence ID" value="NZ_AP026869.1"/>
</dbReference>
<evidence type="ECO:0000313" key="1">
    <source>
        <dbReference type="EMBL" id="BDS15685.1"/>
    </source>
</evidence>